<proteinExistence type="predicted"/>
<organism evidence="2 3">
    <name type="scientific">Salix dunnii</name>
    <dbReference type="NCBI Taxonomy" id="1413687"/>
    <lineage>
        <taxon>Eukaryota</taxon>
        <taxon>Viridiplantae</taxon>
        <taxon>Streptophyta</taxon>
        <taxon>Embryophyta</taxon>
        <taxon>Tracheophyta</taxon>
        <taxon>Spermatophyta</taxon>
        <taxon>Magnoliopsida</taxon>
        <taxon>eudicotyledons</taxon>
        <taxon>Gunneridae</taxon>
        <taxon>Pentapetalae</taxon>
        <taxon>rosids</taxon>
        <taxon>fabids</taxon>
        <taxon>Malpighiales</taxon>
        <taxon>Salicaceae</taxon>
        <taxon>Saliceae</taxon>
        <taxon>Salix</taxon>
    </lineage>
</organism>
<protein>
    <submittedName>
        <fullName evidence="2">Uncharacterized protein</fullName>
    </submittedName>
</protein>
<evidence type="ECO:0000313" key="2">
    <source>
        <dbReference type="EMBL" id="KAF9683557.1"/>
    </source>
</evidence>
<feature type="region of interest" description="Disordered" evidence="1">
    <location>
        <begin position="83"/>
        <end position="111"/>
    </location>
</feature>
<accession>A0A835MYI2</accession>
<name>A0A835MYI2_9ROSI</name>
<dbReference type="AlphaFoldDB" id="A0A835MYI2"/>
<reference evidence="2 3" key="1">
    <citation type="submission" date="2020-10" db="EMBL/GenBank/DDBJ databases">
        <title>Plant Genome Project.</title>
        <authorList>
            <person name="Zhang R.-G."/>
        </authorList>
    </citation>
    <scope>NUCLEOTIDE SEQUENCE [LARGE SCALE GENOMIC DNA]</scope>
    <source>
        <strain evidence="2">FAFU-HL-1</strain>
        <tissue evidence="2">Leaf</tissue>
    </source>
</reference>
<comment type="caution">
    <text evidence="2">The sequence shown here is derived from an EMBL/GenBank/DDBJ whole genome shotgun (WGS) entry which is preliminary data.</text>
</comment>
<evidence type="ECO:0000256" key="1">
    <source>
        <dbReference type="SAM" id="MobiDB-lite"/>
    </source>
</evidence>
<gene>
    <name evidence="2" type="ORF">SADUNF_Sadunf04G0026100</name>
</gene>
<keyword evidence="3" id="KW-1185">Reference proteome</keyword>
<dbReference type="EMBL" id="JADGMS010000004">
    <property type="protein sequence ID" value="KAF9683557.1"/>
    <property type="molecule type" value="Genomic_DNA"/>
</dbReference>
<evidence type="ECO:0000313" key="3">
    <source>
        <dbReference type="Proteomes" id="UP000657918"/>
    </source>
</evidence>
<sequence>MVNCPRGTLSDNVIKPGQVVHLMRQNRQWAIFKTSAIKGEGLFGLLQHLEPGIHFTKRNRCNINNKLLTCKRQATVKKLQPTLNVEKPSEGKFRQGKTSFGLPKDHGDQAS</sequence>
<dbReference type="Proteomes" id="UP000657918">
    <property type="component" value="Chromosome 4"/>
</dbReference>